<reference evidence="2 3" key="1">
    <citation type="journal article" date="2008" name="Nat. Biotechnol.">
        <title>Genome sequencing and analysis of the filamentous fungus Penicillium chrysogenum.</title>
        <authorList>
            <person name="van den Berg M.A."/>
            <person name="Albang R."/>
            <person name="Albermann K."/>
            <person name="Badger J.H."/>
            <person name="Daran J.-M."/>
            <person name="Driessen A.J.M."/>
            <person name="Garcia-Estrada C."/>
            <person name="Fedorova N.D."/>
            <person name="Harris D.M."/>
            <person name="Heijne W.H.M."/>
            <person name="Joardar V.S."/>
            <person name="Kiel J.A.K.W."/>
            <person name="Kovalchuk A."/>
            <person name="Martin J.F."/>
            <person name="Nierman W.C."/>
            <person name="Nijland J.G."/>
            <person name="Pronk J.T."/>
            <person name="Roubos J.A."/>
            <person name="van der Klei I.J."/>
            <person name="van Peij N.N.M.E."/>
            <person name="Veenhuis M."/>
            <person name="von Doehren H."/>
            <person name="Wagner C."/>
            <person name="Wortman J.R."/>
            <person name="Bovenberg R.A.L."/>
        </authorList>
    </citation>
    <scope>NUCLEOTIDE SEQUENCE [LARGE SCALE GENOMIC DNA]</scope>
    <source>
        <strain evidence="3">ATCC 28089 / DSM 1075 / NRRL 1951 / Wisconsin 54-1255</strain>
    </source>
</reference>
<dbReference type="Proteomes" id="UP000000724">
    <property type="component" value="Contig Pc00c22"/>
</dbReference>
<feature type="region of interest" description="Disordered" evidence="1">
    <location>
        <begin position="35"/>
        <end position="57"/>
    </location>
</feature>
<keyword evidence="3" id="KW-1185">Reference proteome</keyword>
<gene>
    <name evidence="2" type="ORF">Pc22g18460</name>
    <name evidence="2" type="ORF">PCH_Pc22g18460</name>
</gene>
<name>B6HUL8_PENRW</name>
<dbReference type="VEuPathDB" id="FungiDB:PCH_Pc22g18460"/>
<accession>B6HUL8</accession>
<dbReference type="AlphaFoldDB" id="B6HUL8"/>
<organism evidence="2 3">
    <name type="scientific">Penicillium rubens (strain ATCC 28089 / DSM 1075 / NRRL 1951 / Wisconsin 54-1255)</name>
    <name type="common">Penicillium chrysogenum</name>
    <dbReference type="NCBI Taxonomy" id="500485"/>
    <lineage>
        <taxon>Eukaryota</taxon>
        <taxon>Fungi</taxon>
        <taxon>Dikarya</taxon>
        <taxon>Ascomycota</taxon>
        <taxon>Pezizomycotina</taxon>
        <taxon>Eurotiomycetes</taxon>
        <taxon>Eurotiomycetidae</taxon>
        <taxon>Eurotiales</taxon>
        <taxon>Aspergillaceae</taxon>
        <taxon>Penicillium</taxon>
        <taxon>Penicillium chrysogenum species complex</taxon>
    </lineage>
</organism>
<dbReference type="HOGENOM" id="CLU_1402871_0_0_1"/>
<feature type="compositionally biased region" description="Gly residues" evidence="1">
    <location>
        <begin position="35"/>
        <end position="50"/>
    </location>
</feature>
<dbReference type="OrthoDB" id="4338113at2759"/>
<proteinExistence type="predicted"/>
<dbReference type="EMBL" id="AM920437">
    <property type="protein sequence ID" value="CAP99134.1"/>
    <property type="molecule type" value="Genomic_DNA"/>
</dbReference>
<evidence type="ECO:0000313" key="3">
    <source>
        <dbReference type="Proteomes" id="UP000000724"/>
    </source>
</evidence>
<sequence length="194" mass="21625">MADKSPNVVDQTPQCSTLVDELILVKAKRMSRGGLSGGLTGNGARGGRGVGLEEEESESLSDEAVGYQMVEFRADLSKTGGNSAMKLSRMLTIAGAIKRLATTEIWQAEECDRINKRLKADASNQNEIKFWSWNEGNWGHSSWRGWKSSDWVKHAQTPDLRNSASRLRLRHYIEIEISRIIFSDSLGSTMHKLE</sequence>
<evidence type="ECO:0000256" key="1">
    <source>
        <dbReference type="SAM" id="MobiDB-lite"/>
    </source>
</evidence>
<protein>
    <submittedName>
        <fullName evidence="2">Uncharacterized protein</fullName>
    </submittedName>
</protein>
<evidence type="ECO:0000313" key="2">
    <source>
        <dbReference type="EMBL" id="CAP99134.1"/>
    </source>
</evidence>